<dbReference type="EMBL" id="CP158299">
    <property type="protein sequence ID" value="XBV86244.1"/>
    <property type="molecule type" value="Genomic_DNA"/>
</dbReference>
<dbReference type="Pfam" id="PF21959">
    <property type="entry name" value="DUF6923"/>
    <property type="match status" value="1"/>
</dbReference>
<protein>
    <recommendedName>
        <fullName evidence="5">DUF11 domain-containing protein</fullName>
    </recommendedName>
</protein>
<name>A0AAU7UCN7_9DEIO</name>
<feature type="region of interest" description="Disordered" evidence="1">
    <location>
        <begin position="585"/>
        <end position="605"/>
    </location>
</feature>
<proteinExistence type="predicted"/>
<dbReference type="SUPFAM" id="SSF69322">
    <property type="entry name" value="Tricorn protease domain 2"/>
    <property type="match status" value="1"/>
</dbReference>
<reference evidence="4" key="1">
    <citation type="submission" date="2024-06" db="EMBL/GenBank/DDBJ databases">
        <title>Draft Genome Sequence of Deinococcus sonorensis Type Strain KR-87, a Biofilm Producing Representative of the Genus Deinococcus.</title>
        <authorList>
            <person name="Boren L.S."/>
            <person name="Grosso R.A."/>
            <person name="Hugenberg-Cox A.N."/>
            <person name="Hill J.T.E."/>
            <person name="Albert C.M."/>
            <person name="Tuohy J.M."/>
        </authorList>
    </citation>
    <scope>NUCLEOTIDE SEQUENCE</scope>
    <source>
        <strain evidence="4">KR-87</strain>
    </source>
</reference>
<evidence type="ECO:0000259" key="3">
    <source>
        <dbReference type="Pfam" id="PF25564"/>
    </source>
</evidence>
<dbReference type="RefSeq" id="WP_350244302.1">
    <property type="nucleotide sequence ID" value="NZ_CP158299.1"/>
</dbReference>
<sequence>MHRVQRLKNSSVASLWAVAGGTAVRRLVWALLVWICGLQALAAAAPVLSITPISWNVIGLDSNNPTAGPDTFPVGARVCNVGDTTATGLSASFVFDGTRNTYLNTQGLTTVTLNDLPSGSAPTDFNTINKVPANCQDAYFNIVVTRTSAAYNTTQNFHITASATGLTAVSTPTPRQLFVEKLVSQNRNAVISFTGSSTVSVGQVVQFTLNAKTATGGYEQLENFPVLPNSVYQILNVATSYNSPTGAINSSVYGDACGWDNVITNASYRSCIGPTHYSGGKVGDNMSSVYTVRVISGGAAGVFNLIYDFSGSSYHYNSDYGTSTNGFQVTATAPDVTLTKTHTGNFTVGQPASFTFTVGVTGAGLYGTTTVTDTLPAGLSLPNGPVTLSGANAASWACTSASNVVTCKSTNVDTPNAVNTPLIAAGGSSVFSITGITVLPTAAASVQNTATVSNPNEASTTTANNSSTDTVTVLAPDVTLTKTHTGNFTVSQPASFTFTVGVTGAGLYGTTTISDTLPAGLTLPNGPVTLNGTNAANWQCSSLTNVVTCTSTNAAATALIAAGGSSSFTITGLAVGAAAVPNVSNTATVSNPNERSTATSNNSSTDAATVSYAPLVISKTFSPTTIVAGNTTTLSVTVTNPNPVAVSALSITDNVATTMGYLTPMLLRVTANTCGGTTSAAQNATGVLTLTTGTVPAQSSCQLTVAFTPSNPTVGTATNTIPAANVTGTVNAVTVTAGAAASATLTVTAGSAGGIYVCDPNFYQIREDPTTLLSTMYMLDLNNLGSGGVAQWSQGFGPALNALAYNPKDSYFYAVNITAMNSGSPFRLYRLGRTGAVEYASLTNIPTGSSVAAAAIDRNGVMYIKKLQQDAVIYRYDLVANAPLSNLNLVNTLNQSASVTLWDLAVNPLDNQIYGAMTPGAVSIINPTTGVIVTRGTGAALAANNTNAVGTLFFNFSGVLYAYQNGGAFGTIDLTTGAFIQTATASSAVQSDGGSCAFATSATPNLTIALTGPTYAKPSTVASTNPPVAASTSTISYTLTVSVTNANTTGTTTVTDTLPSALSWTATGNYTSSSGSWTCGISAQVITCTTSSSIAAGTPQTLTLLNVRVAAGTAGAPSFTDTATVSNAGESSADATVGNSASAITKLILTTVSKEVRNVTADQRDNAGVARFGTTSTGLPTELLEYCIDTKNLGGADLPKYILTDVLDSNSQTLTSVTSDAAYSSKAIKWTRVTPGSPATTTTGSYTAAASDDNGTLDTSLTMNMGTLLAGETVRTCFQVRVR</sequence>
<feature type="compositionally biased region" description="Low complexity" evidence="1">
    <location>
        <begin position="596"/>
        <end position="605"/>
    </location>
</feature>
<feature type="compositionally biased region" description="Polar residues" evidence="1">
    <location>
        <begin position="585"/>
        <end position="595"/>
    </location>
</feature>
<evidence type="ECO:0000256" key="1">
    <source>
        <dbReference type="SAM" id="MobiDB-lite"/>
    </source>
</evidence>
<evidence type="ECO:0000313" key="4">
    <source>
        <dbReference type="EMBL" id="XBV86244.1"/>
    </source>
</evidence>
<dbReference type="KEGG" id="dsc:ABOD76_08030"/>
<dbReference type="InterPro" id="IPR051172">
    <property type="entry name" value="Chlamydia_OmcB"/>
</dbReference>
<evidence type="ECO:0000259" key="2">
    <source>
        <dbReference type="Pfam" id="PF21959"/>
    </source>
</evidence>
<dbReference type="PANTHER" id="PTHR34819">
    <property type="entry name" value="LARGE CYSTEINE-RICH PERIPLASMIC PROTEIN OMCB"/>
    <property type="match status" value="1"/>
</dbReference>
<dbReference type="InterPro" id="IPR057693">
    <property type="entry name" value="DUF7933"/>
</dbReference>
<dbReference type="Pfam" id="PF25564">
    <property type="entry name" value="DUF7933"/>
    <property type="match status" value="1"/>
</dbReference>
<organism evidence="4">
    <name type="scientific">Deinococcus sonorensis KR-87</name>
    <dbReference type="NCBI Taxonomy" id="694439"/>
    <lineage>
        <taxon>Bacteria</taxon>
        <taxon>Thermotogati</taxon>
        <taxon>Deinococcota</taxon>
        <taxon>Deinococci</taxon>
        <taxon>Deinococcales</taxon>
        <taxon>Deinococcaceae</taxon>
        <taxon>Deinococcus</taxon>
    </lineage>
</organism>
<dbReference type="InterPro" id="IPR054215">
    <property type="entry name" value="DUF6923"/>
</dbReference>
<evidence type="ECO:0008006" key="5">
    <source>
        <dbReference type="Google" id="ProtNLM"/>
    </source>
</evidence>
<accession>A0AAU7UCN7</accession>
<gene>
    <name evidence="4" type="ORF">ABOD76_08030</name>
</gene>
<feature type="domain" description="DUF7933" evidence="3">
    <location>
        <begin position="616"/>
        <end position="747"/>
    </location>
</feature>
<feature type="domain" description="DUF6923" evidence="2">
    <location>
        <begin position="797"/>
        <end position="997"/>
    </location>
</feature>